<comment type="cofactor">
    <cofactor evidence="1">
        <name>pyridoxal 5'-phosphate</name>
        <dbReference type="ChEBI" id="CHEBI:597326"/>
    </cofactor>
</comment>
<dbReference type="InterPro" id="IPR015424">
    <property type="entry name" value="PyrdxlP-dep_Trfase"/>
</dbReference>
<reference evidence="6 7" key="1">
    <citation type="journal article" date="2023" name="Hortic Res">
        <title>Pangenome of water caltrop reveals structural variations and asymmetric subgenome divergence after allopolyploidization.</title>
        <authorList>
            <person name="Zhang X."/>
            <person name="Chen Y."/>
            <person name="Wang L."/>
            <person name="Yuan Y."/>
            <person name="Fang M."/>
            <person name="Shi L."/>
            <person name="Lu R."/>
            <person name="Comes H.P."/>
            <person name="Ma Y."/>
            <person name="Chen Y."/>
            <person name="Huang G."/>
            <person name="Zhou Y."/>
            <person name="Zheng Z."/>
            <person name="Qiu Y."/>
        </authorList>
    </citation>
    <scope>NUCLEOTIDE SEQUENCE [LARGE SCALE GENOMIC DNA]</scope>
    <source>
        <strain evidence="6">F231</strain>
    </source>
</reference>
<dbReference type="SUPFAM" id="SSF53383">
    <property type="entry name" value="PLP-dependent transferases"/>
    <property type="match status" value="1"/>
</dbReference>
<dbReference type="PANTHER" id="PTHR46383:SF1">
    <property type="entry name" value="ASPARTATE AMINOTRANSFERASE"/>
    <property type="match status" value="1"/>
</dbReference>
<evidence type="ECO:0000256" key="4">
    <source>
        <dbReference type="ARBA" id="ARBA00022679"/>
    </source>
</evidence>
<dbReference type="AlphaFoldDB" id="A0AAN7L849"/>
<evidence type="ECO:0000313" key="7">
    <source>
        <dbReference type="Proteomes" id="UP001346149"/>
    </source>
</evidence>
<dbReference type="InterPro" id="IPR050596">
    <property type="entry name" value="AspAT/PAT-like"/>
</dbReference>
<protein>
    <submittedName>
        <fullName evidence="6">Uncharacterized protein</fullName>
    </submittedName>
</protein>
<accession>A0AAN7L849</accession>
<keyword evidence="3" id="KW-0032">Aminotransferase</keyword>
<gene>
    <name evidence="6" type="ORF">SAY86_005109</name>
</gene>
<evidence type="ECO:0000256" key="5">
    <source>
        <dbReference type="ARBA" id="ARBA00022898"/>
    </source>
</evidence>
<keyword evidence="4" id="KW-0808">Transferase</keyword>
<dbReference type="Proteomes" id="UP001346149">
    <property type="component" value="Unassembled WGS sequence"/>
</dbReference>
<name>A0AAN7L849_TRANT</name>
<proteinExistence type="inferred from homology"/>
<evidence type="ECO:0000256" key="3">
    <source>
        <dbReference type="ARBA" id="ARBA00022576"/>
    </source>
</evidence>
<dbReference type="PANTHER" id="PTHR46383">
    <property type="entry name" value="ASPARTATE AMINOTRANSFERASE"/>
    <property type="match status" value="1"/>
</dbReference>
<evidence type="ECO:0000313" key="6">
    <source>
        <dbReference type="EMBL" id="KAK4776421.1"/>
    </source>
</evidence>
<organism evidence="6 7">
    <name type="scientific">Trapa natans</name>
    <name type="common">Water chestnut</name>
    <dbReference type="NCBI Taxonomy" id="22666"/>
    <lineage>
        <taxon>Eukaryota</taxon>
        <taxon>Viridiplantae</taxon>
        <taxon>Streptophyta</taxon>
        <taxon>Embryophyta</taxon>
        <taxon>Tracheophyta</taxon>
        <taxon>Spermatophyta</taxon>
        <taxon>Magnoliopsida</taxon>
        <taxon>eudicotyledons</taxon>
        <taxon>Gunneridae</taxon>
        <taxon>Pentapetalae</taxon>
        <taxon>rosids</taxon>
        <taxon>malvids</taxon>
        <taxon>Myrtales</taxon>
        <taxon>Lythraceae</taxon>
        <taxon>Trapa</taxon>
    </lineage>
</organism>
<dbReference type="Gene3D" id="3.90.1150.10">
    <property type="entry name" value="Aspartate Aminotransferase, domain 1"/>
    <property type="match status" value="1"/>
</dbReference>
<comment type="similarity">
    <text evidence="2">Belongs to the class-I pyridoxal-phosphate-dependent aminotransferase family.</text>
</comment>
<keyword evidence="5" id="KW-0663">Pyridoxal phosphate</keyword>
<dbReference type="GO" id="GO:0006520">
    <property type="term" value="P:amino acid metabolic process"/>
    <property type="evidence" value="ECO:0007669"/>
    <property type="project" value="InterPro"/>
</dbReference>
<sequence length="205" mass="22345">MTASTGIAPTPTQGTSSWALSGISSASISFPSRNAPFRWLEITRKVRFSKRTAVVKAMSESDHVDVDLTLSPRVNALKPSKTVAMTDQATALAQAGVPVIKLAAGEPDFDTSAAITEAGINASTRRLHEVHLQLRGMGFHTHQTRLLSVMEPNRALLKQLWQCVLQEMSEGKKVKMMYPEASVQSCEIETLPVILSQVSRSKKDN</sequence>
<dbReference type="InterPro" id="IPR015422">
    <property type="entry name" value="PyrdxlP-dep_Trfase_small"/>
</dbReference>
<evidence type="ECO:0000256" key="2">
    <source>
        <dbReference type="ARBA" id="ARBA00007441"/>
    </source>
</evidence>
<dbReference type="GO" id="GO:0008483">
    <property type="term" value="F:transaminase activity"/>
    <property type="evidence" value="ECO:0007669"/>
    <property type="project" value="UniProtKB-KW"/>
</dbReference>
<keyword evidence="7" id="KW-1185">Reference proteome</keyword>
<dbReference type="EMBL" id="JAXQNO010000018">
    <property type="protein sequence ID" value="KAK4776421.1"/>
    <property type="molecule type" value="Genomic_DNA"/>
</dbReference>
<evidence type="ECO:0000256" key="1">
    <source>
        <dbReference type="ARBA" id="ARBA00001933"/>
    </source>
</evidence>
<comment type="caution">
    <text evidence="6">The sequence shown here is derived from an EMBL/GenBank/DDBJ whole genome shotgun (WGS) entry which is preliminary data.</text>
</comment>